<dbReference type="PANTHER" id="PTHR45625:SF4">
    <property type="entry name" value="PEPTIDYLPROLYL ISOMERASE DOMAIN AND WD REPEAT-CONTAINING PROTEIN 1"/>
    <property type="match status" value="1"/>
</dbReference>
<keyword evidence="1 3" id="KW-0697">Rotamase</keyword>
<gene>
    <name evidence="6" type="ORF">KUTeg_020611</name>
</gene>
<dbReference type="Gene3D" id="2.40.100.10">
    <property type="entry name" value="Cyclophilin-like"/>
    <property type="match status" value="1"/>
</dbReference>
<dbReference type="PANTHER" id="PTHR45625">
    <property type="entry name" value="PEPTIDYL-PROLYL CIS-TRANS ISOMERASE-RELATED"/>
    <property type="match status" value="1"/>
</dbReference>
<comment type="function">
    <text evidence="3">PPIases accelerate the folding of proteins. It catalyzes the cis-trans isomerization of proline imidic peptide bonds in oligopeptides.</text>
</comment>
<evidence type="ECO:0000256" key="1">
    <source>
        <dbReference type="ARBA" id="ARBA00023110"/>
    </source>
</evidence>
<dbReference type="SUPFAM" id="SSF50891">
    <property type="entry name" value="Cyclophilin-like"/>
    <property type="match status" value="1"/>
</dbReference>
<dbReference type="InterPro" id="IPR002130">
    <property type="entry name" value="Cyclophilin-type_PPIase_dom"/>
</dbReference>
<feature type="region of interest" description="Disordered" evidence="4">
    <location>
        <begin position="1"/>
        <end position="32"/>
    </location>
</feature>
<comment type="catalytic activity">
    <reaction evidence="3">
        <text>[protein]-peptidylproline (omega=180) = [protein]-peptidylproline (omega=0)</text>
        <dbReference type="Rhea" id="RHEA:16237"/>
        <dbReference type="Rhea" id="RHEA-COMP:10747"/>
        <dbReference type="Rhea" id="RHEA-COMP:10748"/>
        <dbReference type="ChEBI" id="CHEBI:83833"/>
        <dbReference type="ChEBI" id="CHEBI:83834"/>
        <dbReference type="EC" id="5.2.1.8"/>
    </reaction>
</comment>
<comment type="caution">
    <text evidence="6">The sequence shown here is derived from an EMBL/GenBank/DDBJ whole genome shotgun (WGS) entry which is preliminary data.</text>
</comment>
<feature type="domain" description="PPIase cyclophilin-type" evidence="5">
    <location>
        <begin position="49"/>
        <end position="194"/>
    </location>
</feature>
<evidence type="ECO:0000259" key="5">
    <source>
        <dbReference type="PROSITE" id="PS50072"/>
    </source>
</evidence>
<name>A0ABQ9E8F2_TEGGR</name>
<dbReference type="EMBL" id="JARBDR010000918">
    <property type="protein sequence ID" value="KAJ8301624.1"/>
    <property type="molecule type" value="Genomic_DNA"/>
</dbReference>
<protein>
    <recommendedName>
        <fullName evidence="3">Peptidyl-prolyl cis-trans isomerase</fullName>
        <shortName evidence="3">PPIase</shortName>
        <ecNumber evidence="3">5.2.1.8</ecNumber>
    </recommendedName>
</protein>
<evidence type="ECO:0000256" key="4">
    <source>
        <dbReference type="SAM" id="MobiDB-lite"/>
    </source>
</evidence>
<dbReference type="InterPro" id="IPR029000">
    <property type="entry name" value="Cyclophilin-like_dom_sf"/>
</dbReference>
<proteinExistence type="inferred from homology"/>
<keyword evidence="7" id="KW-1185">Reference proteome</keyword>
<evidence type="ECO:0000313" key="7">
    <source>
        <dbReference type="Proteomes" id="UP001217089"/>
    </source>
</evidence>
<dbReference type="Proteomes" id="UP001217089">
    <property type="component" value="Unassembled WGS sequence"/>
</dbReference>
<evidence type="ECO:0000256" key="2">
    <source>
        <dbReference type="ARBA" id="ARBA00023235"/>
    </source>
</evidence>
<comment type="similarity">
    <text evidence="3">Belongs to the cyclophilin-type PPIase family.</text>
</comment>
<accession>A0ABQ9E8F2</accession>
<evidence type="ECO:0000313" key="6">
    <source>
        <dbReference type="EMBL" id="KAJ8301624.1"/>
    </source>
</evidence>
<reference evidence="6 7" key="1">
    <citation type="submission" date="2022-12" db="EMBL/GenBank/DDBJ databases">
        <title>Chromosome-level genome of Tegillarca granosa.</title>
        <authorList>
            <person name="Kim J."/>
        </authorList>
    </citation>
    <scope>NUCLEOTIDE SEQUENCE [LARGE SCALE GENOMIC DNA]</scope>
    <source>
        <strain evidence="6">Teg-2019</strain>
        <tissue evidence="6">Adductor muscle</tissue>
    </source>
</reference>
<evidence type="ECO:0000256" key="3">
    <source>
        <dbReference type="RuleBase" id="RU363019"/>
    </source>
</evidence>
<keyword evidence="2 3" id="KW-0413">Isomerase</keyword>
<dbReference type="EC" id="5.2.1.8" evidence="3"/>
<organism evidence="6 7">
    <name type="scientific">Tegillarca granosa</name>
    <name type="common">Malaysian cockle</name>
    <name type="synonym">Anadara granosa</name>
    <dbReference type="NCBI Taxonomy" id="220873"/>
    <lineage>
        <taxon>Eukaryota</taxon>
        <taxon>Metazoa</taxon>
        <taxon>Spiralia</taxon>
        <taxon>Lophotrochozoa</taxon>
        <taxon>Mollusca</taxon>
        <taxon>Bivalvia</taxon>
        <taxon>Autobranchia</taxon>
        <taxon>Pteriomorphia</taxon>
        <taxon>Arcoida</taxon>
        <taxon>Arcoidea</taxon>
        <taxon>Arcidae</taxon>
        <taxon>Tegillarca</taxon>
    </lineage>
</organism>
<dbReference type="InterPro" id="IPR044666">
    <property type="entry name" value="Cyclophilin_A-like"/>
</dbReference>
<dbReference type="PRINTS" id="PR00153">
    <property type="entry name" value="CSAPPISMRASE"/>
</dbReference>
<sequence>MDQNSTKPQQKPNNSKTETYGPSQSIKGGSSLQKQVWEPKYVTLQTSHGTINLELFWKKAPKTCYNFAKLASSGYYNDTIIHRVIPKFMIQGGDPTGTGKGGQSIYGNAFCDEFCEDLKHNGPGILSMANSGPNTNGSQFFVTLEPTPWLDGKHTVFGRVTREEGLSVVYKIGSVKTDRNNKPLQIVKINKAYLSS</sequence>
<dbReference type="Pfam" id="PF00160">
    <property type="entry name" value="Pro_isomerase"/>
    <property type="match status" value="1"/>
</dbReference>
<dbReference type="PROSITE" id="PS50072">
    <property type="entry name" value="CSA_PPIASE_2"/>
    <property type="match status" value="1"/>
</dbReference>